<dbReference type="EMBL" id="JABBXF010000047">
    <property type="protein sequence ID" value="NVK80166.1"/>
    <property type="molecule type" value="Genomic_DNA"/>
</dbReference>
<feature type="region of interest" description="Disordered" evidence="2">
    <location>
        <begin position="84"/>
        <end position="103"/>
    </location>
</feature>
<organism evidence="4 5">
    <name type="scientific">Streptomyces morookaense</name>
    <name type="common">Streptoverticillium morookaense</name>
    <dbReference type="NCBI Taxonomy" id="1970"/>
    <lineage>
        <taxon>Bacteria</taxon>
        <taxon>Bacillati</taxon>
        <taxon>Actinomycetota</taxon>
        <taxon>Actinomycetes</taxon>
        <taxon>Kitasatosporales</taxon>
        <taxon>Streptomycetaceae</taxon>
        <taxon>Streptomyces</taxon>
    </lineage>
</organism>
<accession>A0A7Y7B6Y5</accession>
<keyword evidence="4" id="KW-0547">Nucleotide-binding</keyword>
<feature type="domain" description="Histidine kinase/HSP90-like ATPase" evidence="3">
    <location>
        <begin position="15"/>
        <end position="130"/>
    </location>
</feature>
<dbReference type="SUPFAM" id="SSF55874">
    <property type="entry name" value="ATPase domain of HSP90 chaperone/DNA topoisomerase II/histidine kinase"/>
    <property type="match status" value="1"/>
</dbReference>
<keyword evidence="1" id="KW-0808">Transferase</keyword>
<reference evidence="4 5" key="1">
    <citation type="submission" date="2020-04" db="EMBL/GenBank/DDBJ databases">
        <title>Draft Genome Sequence of Streptomyces morookaense DSM 40503, an 8-azaguanine-producing strain.</title>
        <authorList>
            <person name="Qi J."/>
            <person name="Gao J.-M."/>
        </authorList>
    </citation>
    <scope>NUCLEOTIDE SEQUENCE [LARGE SCALE GENOMIC DNA]</scope>
    <source>
        <strain evidence="4 5">DSM 40503</strain>
    </source>
</reference>
<dbReference type="InterPro" id="IPR003594">
    <property type="entry name" value="HATPase_dom"/>
</dbReference>
<keyword evidence="5" id="KW-1185">Reference proteome</keyword>
<dbReference type="Gene3D" id="3.30.565.10">
    <property type="entry name" value="Histidine kinase-like ATPase, C-terminal domain"/>
    <property type="match status" value="1"/>
</dbReference>
<dbReference type="Pfam" id="PF13581">
    <property type="entry name" value="HATPase_c_2"/>
    <property type="match status" value="1"/>
</dbReference>
<keyword evidence="4" id="KW-0067">ATP-binding</keyword>
<dbReference type="Proteomes" id="UP000587462">
    <property type="component" value="Unassembled WGS sequence"/>
</dbReference>
<dbReference type="InterPro" id="IPR050267">
    <property type="entry name" value="Anti-sigma-factor_SerPK"/>
</dbReference>
<protein>
    <submittedName>
        <fullName evidence="4">ATP-binding protein</fullName>
    </submittedName>
</protein>
<evidence type="ECO:0000259" key="3">
    <source>
        <dbReference type="Pfam" id="PF13581"/>
    </source>
</evidence>
<feature type="compositionally biased region" description="Basic and acidic residues" evidence="2">
    <location>
        <begin position="90"/>
        <end position="103"/>
    </location>
</feature>
<dbReference type="AlphaFoldDB" id="A0A7Y7B6Y5"/>
<gene>
    <name evidence="4" type="ORF">HG542_21235</name>
</gene>
<dbReference type="GO" id="GO:0004674">
    <property type="term" value="F:protein serine/threonine kinase activity"/>
    <property type="evidence" value="ECO:0007669"/>
    <property type="project" value="UniProtKB-KW"/>
</dbReference>
<comment type="caution">
    <text evidence="4">The sequence shown here is derived from an EMBL/GenBank/DDBJ whole genome shotgun (WGS) entry which is preliminary data.</text>
</comment>
<name>A0A7Y7B6Y5_STRMO</name>
<dbReference type="CDD" id="cd16936">
    <property type="entry name" value="HATPase_RsbW-like"/>
    <property type="match status" value="1"/>
</dbReference>
<evidence type="ECO:0000313" key="4">
    <source>
        <dbReference type="EMBL" id="NVK80166.1"/>
    </source>
</evidence>
<dbReference type="PANTHER" id="PTHR35526:SF3">
    <property type="entry name" value="ANTI-SIGMA-F FACTOR RSBW"/>
    <property type="match status" value="1"/>
</dbReference>
<sequence>MANPLPDRFAGWCLPRHPRSVGRSRMLLREQAREWQLPEYSAETAVLLLSELMTNACRHARAAPGREISARCVVVGKTLRVEVSDAGDGVPRERNASPDDESGRGLALVAALATAWDVRPRPHGIGKTVWFELETHRP</sequence>
<proteinExistence type="predicted"/>
<keyword evidence="1" id="KW-0723">Serine/threonine-protein kinase</keyword>
<dbReference type="RefSeq" id="WP_171083811.1">
    <property type="nucleotide sequence ID" value="NZ_BNBU01000004.1"/>
</dbReference>
<evidence type="ECO:0000256" key="1">
    <source>
        <dbReference type="ARBA" id="ARBA00022527"/>
    </source>
</evidence>
<dbReference type="PANTHER" id="PTHR35526">
    <property type="entry name" value="ANTI-SIGMA-F FACTOR RSBW-RELATED"/>
    <property type="match status" value="1"/>
</dbReference>
<evidence type="ECO:0000313" key="5">
    <source>
        <dbReference type="Proteomes" id="UP000587462"/>
    </source>
</evidence>
<dbReference type="InterPro" id="IPR036890">
    <property type="entry name" value="HATPase_C_sf"/>
</dbReference>
<evidence type="ECO:0000256" key="2">
    <source>
        <dbReference type="SAM" id="MobiDB-lite"/>
    </source>
</evidence>
<keyword evidence="1" id="KW-0418">Kinase</keyword>
<dbReference type="GO" id="GO:0005524">
    <property type="term" value="F:ATP binding"/>
    <property type="evidence" value="ECO:0007669"/>
    <property type="project" value="UniProtKB-KW"/>
</dbReference>